<accession>A0A0E9UKM1</accession>
<organism evidence="2">
    <name type="scientific">Anguilla anguilla</name>
    <name type="common">European freshwater eel</name>
    <name type="synonym">Muraena anguilla</name>
    <dbReference type="NCBI Taxonomy" id="7936"/>
    <lineage>
        <taxon>Eukaryota</taxon>
        <taxon>Metazoa</taxon>
        <taxon>Chordata</taxon>
        <taxon>Craniata</taxon>
        <taxon>Vertebrata</taxon>
        <taxon>Euteleostomi</taxon>
        <taxon>Actinopterygii</taxon>
        <taxon>Neopterygii</taxon>
        <taxon>Teleostei</taxon>
        <taxon>Anguilliformes</taxon>
        <taxon>Anguillidae</taxon>
        <taxon>Anguilla</taxon>
    </lineage>
</organism>
<protein>
    <submittedName>
        <fullName evidence="2">Uncharacterized protein</fullName>
    </submittedName>
</protein>
<evidence type="ECO:0000313" key="2">
    <source>
        <dbReference type="EMBL" id="JAH66347.1"/>
    </source>
</evidence>
<sequence>MTPLKSWCVTLSSFQSLVLFIHFSLVLP</sequence>
<keyword evidence="1" id="KW-0472">Membrane</keyword>
<evidence type="ECO:0000256" key="1">
    <source>
        <dbReference type="SAM" id="Phobius"/>
    </source>
</evidence>
<keyword evidence="1" id="KW-1133">Transmembrane helix</keyword>
<keyword evidence="1" id="KW-0812">Transmembrane</keyword>
<reference evidence="2" key="1">
    <citation type="submission" date="2014-11" db="EMBL/GenBank/DDBJ databases">
        <authorList>
            <person name="Amaro Gonzalez C."/>
        </authorList>
    </citation>
    <scope>NUCLEOTIDE SEQUENCE</scope>
</reference>
<reference evidence="2" key="2">
    <citation type="journal article" date="2015" name="Fish Shellfish Immunol.">
        <title>Early steps in the European eel (Anguilla anguilla)-Vibrio vulnificus interaction in the gills: Role of the RtxA13 toxin.</title>
        <authorList>
            <person name="Callol A."/>
            <person name="Pajuelo D."/>
            <person name="Ebbesson L."/>
            <person name="Teles M."/>
            <person name="MacKenzie S."/>
            <person name="Amaro C."/>
        </authorList>
    </citation>
    <scope>NUCLEOTIDE SEQUENCE</scope>
</reference>
<dbReference type="AlphaFoldDB" id="A0A0E9UKM1"/>
<dbReference type="EMBL" id="GBXM01042230">
    <property type="protein sequence ID" value="JAH66347.1"/>
    <property type="molecule type" value="Transcribed_RNA"/>
</dbReference>
<name>A0A0E9UKM1_ANGAN</name>
<proteinExistence type="predicted"/>
<feature type="transmembrane region" description="Helical" evidence="1">
    <location>
        <begin position="7"/>
        <end position="27"/>
    </location>
</feature>